<sequence length="118" mass="12932">MISDRWPAEWLRGVLSVTVLAVIAEGETYGYLIGQRLDDAGLGRIKGGTLYPLLSRQEASGLVSSTWREGDGGPGRKFYRITAEGTRELERLRSEWAAFTTITATLIGSRAEEGDLRG</sequence>
<dbReference type="Pfam" id="PF03551">
    <property type="entry name" value="PadR"/>
    <property type="match status" value="1"/>
</dbReference>
<dbReference type="PANTHER" id="PTHR33169:SF14">
    <property type="entry name" value="TRANSCRIPTIONAL REGULATOR RV3488"/>
    <property type="match status" value="1"/>
</dbReference>
<proteinExistence type="predicted"/>
<evidence type="ECO:0000313" key="2">
    <source>
        <dbReference type="EMBL" id="QGF22817.1"/>
    </source>
</evidence>
<evidence type="ECO:0000313" key="3">
    <source>
        <dbReference type="Proteomes" id="UP000386847"/>
    </source>
</evidence>
<dbReference type="PANTHER" id="PTHR33169">
    <property type="entry name" value="PADR-FAMILY TRANSCRIPTIONAL REGULATOR"/>
    <property type="match status" value="1"/>
</dbReference>
<gene>
    <name evidence="2" type="ORF">Rai3103_03055</name>
</gene>
<dbReference type="SUPFAM" id="SSF46785">
    <property type="entry name" value="Winged helix' DNA-binding domain"/>
    <property type="match status" value="1"/>
</dbReference>
<organism evidence="2 3">
    <name type="scientific">Raineyella fluvialis</name>
    <dbReference type="NCBI Taxonomy" id="2662261"/>
    <lineage>
        <taxon>Bacteria</taxon>
        <taxon>Bacillati</taxon>
        <taxon>Actinomycetota</taxon>
        <taxon>Actinomycetes</taxon>
        <taxon>Propionibacteriales</taxon>
        <taxon>Propionibacteriaceae</taxon>
        <taxon>Raineyella</taxon>
    </lineage>
</organism>
<dbReference type="Gene3D" id="1.10.10.10">
    <property type="entry name" value="Winged helix-like DNA-binding domain superfamily/Winged helix DNA-binding domain"/>
    <property type="match status" value="1"/>
</dbReference>
<dbReference type="RefSeq" id="WP_153571344.1">
    <property type="nucleotide sequence ID" value="NZ_CP045725.1"/>
</dbReference>
<dbReference type="InterPro" id="IPR036390">
    <property type="entry name" value="WH_DNA-bd_sf"/>
</dbReference>
<protein>
    <submittedName>
        <fullName evidence="2">PadR family transcriptional regulator</fullName>
    </submittedName>
</protein>
<dbReference type="EMBL" id="CP045725">
    <property type="protein sequence ID" value="QGF22817.1"/>
    <property type="molecule type" value="Genomic_DNA"/>
</dbReference>
<accession>A0A5Q2FAS2</accession>
<dbReference type="InterPro" id="IPR005149">
    <property type="entry name" value="Tscrpt_reg_PadR_N"/>
</dbReference>
<dbReference type="InterPro" id="IPR036388">
    <property type="entry name" value="WH-like_DNA-bd_sf"/>
</dbReference>
<dbReference type="Proteomes" id="UP000386847">
    <property type="component" value="Chromosome"/>
</dbReference>
<dbReference type="InterPro" id="IPR052509">
    <property type="entry name" value="Metal_resp_DNA-bind_regulator"/>
</dbReference>
<dbReference type="KEGG" id="rain:Rai3103_03055"/>
<feature type="domain" description="Transcription regulator PadR N-terminal" evidence="1">
    <location>
        <begin position="19"/>
        <end position="90"/>
    </location>
</feature>
<keyword evidence="3" id="KW-1185">Reference proteome</keyword>
<evidence type="ECO:0000259" key="1">
    <source>
        <dbReference type="Pfam" id="PF03551"/>
    </source>
</evidence>
<dbReference type="AlphaFoldDB" id="A0A5Q2FAS2"/>
<name>A0A5Q2FAS2_9ACTN</name>
<reference evidence="2 3" key="1">
    <citation type="submission" date="2019-10" db="EMBL/GenBank/DDBJ databases">
        <title>Genomic analysis of Raineyella sp. CBA3103.</title>
        <authorList>
            <person name="Roh S.W."/>
        </authorList>
    </citation>
    <scope>NUCLEOTIDE SEQUENCE [LARGE SCALE GENOMIC DNA]</scope>
    <source>
        <strain evidence="2 3">CBA3103</strain>
    </source>
</reference>